<feature type="compositionally biased region" description="Low complexity" evidence="2">
    <location>
        <begin position="210"/>
        <end position="220"/>
    </location>
</feature>
<dbReference type="Gene3D" id="4.10.240.10">
    <property type="entry name" value="Zn(2)-C6 fungal-type DNA-binding domain"/>
    <property type="match status" value="1"/>
</dbReference>
<feature type="compositionally biased region" description="Polar residues" evidence="2">
    <location>
        <begin position="221"/>
        <end position="239"/>
    </location>
</feature>
<dbReference type="CDD" id="cd00067">
    <property type="entry name" value="GAL4"/>
    <property type="match status" value="1"/>
</dbReference>
<dbReference type="RefSeq" id="XP_031017225.1">
    <property type="nucleotide sequence ID" value="XM_031158716.1"/>
</dbReference>
<name>A0A366S0M9_9HYPO</name>
<dbReference type="Pfam" id="PF00172">
    <property type="entry name" value="Zn_clus"/>
    <property type="match status" value="1"/>
</dbReference>
<proteinExistence type="predicted"/>
<dbReference type="EMBL" id="QKXC01000092">
    <property type="protein sequence ID" value="RBR22240.1"/>
    <property type="molecule type" value="Genomic_DNA"/>
</dbReference>
<gene>
    <name evidence="4" type="ORF">FIESC28_04569</name>
</gene>
<evidence type="ECO:0000313" key="4">
    <source>
        <dbReference type="EMBL" id="RBR22240.1"/>
    </source>
</evidence>
<keyword evidence="5" id="KW-1185">Reference proteome</keyword>
<dbReference type="GeneID" id="41994012"/>
<dbReference type="AlphaFoldDB" id="A0A366S0M9"/>
<dbReference type="InterPro" id="IPR001138">
    <property type="entry name" value="Zn2Cys6_DnaBD"/>
</dbReference>
<feature type="region of interest" description="Disordered" evidence="2">
    <location>
        <begin position="200"/>
        <end position="239"/>
    </location>
</feature>
<keyword evidence="1" id="KW-0539">Nucleus</keyword>
<protein>
    <recommendedName>
        <fullName evidence="3">Zn(2)-C6 fungal-type domain-containing protein</fullName>
    </recommendedName>
</protein>
<dbReference type="InterPro" id="IPR036864">
    <property type="entry name" value="Zn2-C6_fun-type_DNA-bd_sf"/>
</dbReference>
<accession>A0A366S0M9</accession>
<evidence type="ECO:0000313" key="5">
    <source>
        <dbReference type="Proteomes" id="UP000253153"/>
    </source>
</evidence>
<feature type="domain" description="Zn(2)-C6 fungal-type" evidence="3">
    <location>
        <begin position="18"/>
        <end position="48"/>
    </location>
</feature>
<dbReference type="PROSITE" id="PS00463">
    <property type="entry name" value="ZN2_CY6_FUNGAL_1"/>
    <property type="match status" value="1"/>
</dbReference>
<dbReference type="OrthoDB" id="3498215at2759"/>
<dbReference type="GO" id="GO:0008270">
    <property type="term" value="F:zinc ion binding"/>
    <property type="evidence" value="ECO:0007669"/>
    <property type="project" value="InterPro"/>
</dbReference>
<dbReference type="InterPro" id="IPR050797">
    <property type="entry name" value="Carb_Metab_Trans_Reg"/>
</dbReference>
<dbReference type="PANTHER" id="PTHR31668">
    <property type="entry name" value="GLUCOSE TRANSPORT TRANSCRIPTION REGULATOR RGT1-RELATED-RELATED"/>
    <property type="match status" value="1"/>
</dbReference>
<dbReference type="PROSITE" id="PS50048">
    <property type="entry name" value="ZN2_CY6_FUNGAL_2"/>
    <property type="match status" value="1"/>
</dbReference>
<evidence type="ECO:0000259" key="3">
    <source>
        <dbReference type="PROSITE" id="PS50048"/>
    </source>
</evidence>
<organism evidence="4 5">
    <name type="scientific">Fusarium coffeatum</name>
    <dbReference type="NCBI Taxonomy" id="231269"/>
    <lineage>
        <taxon>Eukaryota</taxon>
        <taxon>Fungi</taxon>
        <taxon>Dikarya</taxon>
        <taxon>Ascomycota</taxon>
        <taxon>Pezizomycotina</taxon>
        <taxon>Sordariomycetes</taxon>
        <taxon>Hypocreomycetidae</taxon>
        <taxon>Hypocreales</taxon>
        <taxon>Nectriaceae</taxon>
        <taxon>Fusarium</taxon>
        <taxon>Fusarium incarnatum-equiseti species complex</taxon>
    </lineage>
</organism>
<sequence>MASTVAVPAADKVTKHRACDECRSRKLACSKEPDGCARCKKEGITCYYSPQKQMGRPRKRRHIDAEEEDVTAAVSASQPQPQEQSLPFLQPADDISYPQLQDTLPGGDFLDTLNFLDDPVSTDINTWDLLPNYNDALPFDPQIFDHDGSFMENNSALPALNLSGVDLLGTINFGDTDISQDTVSKDLSHTLHRYLTDQIEPPNAESHQASDSSTPPDSSDNGASVNSPGDTASSPNPSMRSIPTVSCSCLSTLFFALESLGNLPNEVIPAMKVARNASKVAHDVIKCTICLDCMLDEPLKPPPIQAFQNLMLLGTLVPSACNAYARILEMVDEETVRAKKEGRTFWFAFKDIGGLWGCVGETSDSCTAYQTYNNKTMPPDLWRLTIRGLLRLDVYGLNEKDHEIPGAASYRQLGLKDVVDTLEERSRQRHALLDSRTAAGHNHDHISGVIYPSKPVAPSERNCTRVLETARIALENLVIA</sequence>
<comment type="caution">
    <text evidence="4">The sequence shown here is derived from an EMBL/GenBank/DDBJ whole genome shotgun (WGS) entry which is preliminary data.</text>
</comment>
<evidence type="ECO:0000256" key="1">
    <source>
        <dbReference type="ARBA" id="ARBA00023242"/>
    </source>
</evidence>
<dbReference type="SMART" id="SM00066">
    <property type="entry name" value="GAL4"/>
    <property type="match status" value="1"/>
</dbReference>
<reference evidence="4 5" key="1">
    <citation type="submission" date="2018-06" db="EMBL/GenBank/DDBJ databases">
        <title>Fusarium incarnatum-equiseti species complex species 28.</title>
        <authorList>
            <person name="Gardiner D.M."/>
        </authorList>
    </citation>
    <scope>NUCLEOTIDE SEQUENCE [LARGE SCALE GENOMIC DNA]</scope>
    <source>
        <strain evidence="4 5">FIESC_28</strain>
    </source>
</reference>
<evidence type="ECO:0000256" key="2">
    <source>
        <dbReference type="SAM" id="MobiDB-lite"/>
    </source>
</evidence>
<dbReference type="GO" id="GO:0000981">
    <property type="term" value="F:DNA-binding transcription factor activity, RNA polymerase II-specific"/>
    <property type="evidence" value="ECO:0007669"/>
    <property type="project" value="InterPro"/>
</dbReference>
<dbReference type="SUPFAM" id="SSF57701">
    <property type="entry name" value="Zn2/Cys6 DNA-binding domain"/>
    <property type="match status" value="1"/>
</dbReference>
<dbReference type="Proteomes" id="UP000253153">
    <property type="component" value="Unassembled WGS sequence"/>
</dbReference>